<dbReference type="EMBL" id="FNFX01000001">
    <property type="protein sequence ID" value="SDK22069.1"/>
    <property type="molecule type" value="Genomic_DNA"/>
</dbReference>
<dbReference type="InterPro" id="IPR003033">
    <property type="entry name" value="SCP2_sterol-bd_dom"/>
</dbReference>
<evidence type="ECO:0000256" key="1">
    <source>
        <dbReference type="HAMAP-Rule" id="MF_02215"/>
    </source>
</evidence>
<comment type="subcellular location">
    <subcellularLocation>
        <location evidence="1">Cytoplasm</location>
    </subcellularLocation>
</comment>
<dbReference type="HAMAP" id="MF_02215">
    <property type="entry name" value="UbiJ"/>
    <property type="match status" value="1"/>
</dbReference>
<protein>
    <recommendedName>
        <fullName evidence="1">Ubiquinone biosynthesis accessory factor UbiJ</fullName>
    </recommendedName>
</protein>
<dbReference type="STRING" id="492660.SAMN05192566_0676"/>
<accession>A0A1G9A3U2</accession>
<keyword evidence="5" id="KW-1185">Reference proteome</keyword>
<evidence type="ECO:0000259" key="3">
    <source>
        <dbReference type="Pfam" id="PF02036"/>
    </source>
</evidence>
<sequence length="197" mass="22239">MFKPLMQFVLQHLMQQNHWTAPLLQPYANQTIRLDFKVAQIPLTILQNGELAVAADSASADATIHLPPSLVMRLLRKDPLASNLVKIDGDTALGIEVGKILSAIRWDVEDDLSKVVGDIAAYQVVQLGQHRLKRLQDNAKNLGEMLVEYWQEEQPLIAKKSGIEQFNQAVDQLREDTDRLQQRMEKLLAAHTSPESR</sequence>
<dbReference type="Proteomes" id="UP000198629">
    <property type="component" value="Unassembled WGS sequence"/>
</dbReference>
<keyword evidence="1" id="KW-0831">Ubiquinone biosynthesis</keyword>
<dbReference type="Pfam" id="PF02036">
    <property type="entry name" value="SCP2"/>
    <property type="match status" value="1"/>
</dbReference>
<dbReference type="GO" id="GO:0005737">
    <property type="term" value="C:cytoplasm"/>
    <property type="evidence" value="ECO:0007669"/>
    <property type="project" value="UniProtKB-SubCell"/>
</dbReference>
<dbReference type="OrthoDB" id="8525483at2"/>
<dbReference type="SUPFAM" id="SSF55718">
    <property type="entry name" value="SCP-like"/>
    <property type="match status" value="1"/>
</dbReference>
<dbReference type="RefSeq" id="WP_091469882.1">
    <property type="nucleotide sequence ID" value="NZ_FNFX01000001.1"/>
</dbReference>
<proteinExistence type="inferred from homology"/>
<feature type="coiled-coil region" evidence="2">
    <location>
        <begin position="163"/>
        <end position="190"/>
    </location>
</feature>
<dbReference type="PANTHER" id="PTHR38693:SF1">
    <property type="entry name" value="UBIQUINONE BIOSYNTHESIS ACCESSORY FACTOR UBIJ"/>
    <property type="match status" value="1"/>
</dbReference>
<keyword evidence="4" id="KW-0830">Ubiquinone</keyword>
<feature type="domain" description="SCP2" evidence="3">
    <location>
        <begin position="10"/>
        <end position="101"/>
    </location>
</feature>
<keyword evidence="2" id="KW-0175">Coiled coil</keyword>
<reference evidence="5" key="1">
    <citation type="submission" date="2016-10" db="EMBL/GenBank/DDBJ databases">
        <authorList>
            <person name="Varghese N."/>
            <person name="Submissions S."/>
        </authorList>
    </citation>
    <scope>NUCLEOTIDE SEQUENCE [LARGE SCALE GENOMIC DNA]</scope>
    <source>
        <strain evidence="5">CBMB127</strain>
    </source>
</reference>
<dbReference type="InterPro" id="IPR036527">
    <property type="entry name" value="SCP2_sterol-bd_dom_sf"/>
</dbReference>
<comment type="function">
    <text evidence="1">Required for ubiquinone (coenzyme Q) biosynthesis. Binds hydrophobic ubiquinone biosynthetic intermediates via its SCP2 domain and is essential for the stability of the Ubi complex. May constitute a docking platform where Ubi enzymes assemble and access their SCP2-bound polyprenyl substrates.</text>
</comment>
<keyword evidence="1" id="KW-0963">Cytoplasm</keyword>
<comment type="pathway">
    <text evidence="1">Cofactor biosynthesis; ubiquinone biosynthesis.</text>
</comment>
<name>A0A1G9A3U2_9PROT</name>
<dbReference type="PANTHER" id="PTHR38693">
    <property type="entry name" value="UBIQUINONE BIOSYNTHESIS PROTEIN UBIJ"/>
    <property type="match status" value="1"/>
</dbReference>
<dbReference type="AlphaFoldDB" id="A0A1G9A3U2"/>
<gene>
    <name evidence="1" type="primary">ubiJ</name>
    <name evidence="4" type="ORF">SAMN05192566_0676</name>
</gene>
<dbReference type="UniPathway" id="UPA00232"/>
<dbReference type="InterPro" id="IPR038989">
    <property type="entry name" value="UbiJ"/>
</dbReference>
<evidence type="ECO:0000256" key="2">
    <source>
        <dbReference type="SAM" id="Coils"/>
    </source>
</evidence>
<evidence type="ECO:0000313" key="5">
    <source>
        <dbReference type="Proteomes" id="UP000198629"/>
    </source>
</evidence>
<organism evidence="4 5">
    <name type="scientific">Methylophilus rhizosphaerae</name>
    <dbReference type="NCBI Taxonomy" id="492660"/>
    <lineage>
        <taxon>Bacteria</taxon>
        <taxon>Pseudomonadati</taxon>
        <taxon>Pseudomonadota</taxon>
        <taxon>Betaproteobacteria</taxon>
        <taxon>Nitrosomonadales</taxon>
        <taxon>Methylophilaceae</taxon>
        <taxon>Methylophilus</taxon>
    </lineage>
</organism>
<evidence type="ECO:0000313" key="4">
    <source>
        <dbReference type="EMBL" id="SDK22069.1"/>
    </source>
</evidence>
<comment type="similarity">
    <text evidence="1">Belongs to the UbiJ family.</text>
</comment>
<dbReference type="GO" id="GO:0006744">
    <property type="term" value="P:ubiquinone biosynthetic process"/>
    <property type="evidence" value="ECO:0007669"/>
    <property type="project" value="UniProtKB-UniRule"/>
</dbReference>